<proteinExistence type="predicted"/>
<dbReference type="Gene3D" id="2.60.40.1190">
    <property type="match status" value="1"/>
</dbReference>
<evidence type="ECO:0000313" key="3">
    <source>
        <dbReference type="EMBL" id="RKH28824.1"/>
    </source>
</evidence>
<sequence>MSKPSHFQQGVESVKQPNRQQVFGRGVALACAALALLLGAPDAEAATAQRLCFRNVSGVPGVPGAPTIDGDIDNDLGWTGAFRYEFGNGVNQPHAVVQGNRDASNVYLSFEVNNDSAFEDEDVLVLTFDTGTSPNRYRRLHLYPLFAGAGAAANNRMREAQLWKSDTLDGSGKVVWGTVTIVPHSTLTAGFWLDAKVRSTDGGVGNRSWNVELKIPNVAGLSGIKFPPASDFKMFLDVFRVDGLVASTPLLQWPGNAPAPENFIELESATPPVASWGAGSFGTGGCGGVTFAWNDINTNNVPTSLIHLTNPNTFNVTLHNSSVDDSGAPIPAKNIRATLKIANFGLPAFGSWTPVPAANNPTPSLDVPASGTATLSAGPWTLTPAQVTAYSDPSTEHQCVLAELDSGDPRTLFTNRSAWRNMDFGIASTFERVAEIGTKGYKLPREYKAHRIDVVAETDFRLIERGDNEKGPQSELTWAFHGYRHLGRYVVINKKKFEVVEPVGSFGYIIRHRLEPGAPIPDPVSTWQLHVKGIELNPLVREQQQYPKVRYYQADIVDGEALQIATVADYPEKPVTGPGDGGTGDGGTGGPGDGGTGNPPPVDGCGCRRSSPGGALGL</sequence>
<keyword evidence="2" id="KW-0732">Signal</keyword>
<comment type="caution">
    <text evidence="3">The sequence shown here is derived from an EMBL/GenBank/DDBJ whole genome shotgun (WGS) entry which is preliminary data.</text>
</comment>
<dbReference type="Proteomes" id="UP000273405">
    <property type="component" value="Unassembled WGS sequence"/>
</dbReference>
<keyword evidence="4" id="KW-1185">Reference proteome</keyword>
<organism evidence="3 4">
    <name type="scientific">Corallococcus sicarius</name>
    <dbReference type="NCBI Taxonomy" id="2316726"/>
    <lineage>
        <taxon>Bacteria</taxon>
        <taxon>Pseudomonadati</taxon>
        <taxon>Myxococcota</taxon>
        <taxon>Myxococcia</taxon>
        <taxon>Myxococcales</taxon>
        <taxon>Cystobacterineae</taxon>
        <taxon>Myxococcaceae</taxon>
        <taxon>Corallococcus</taxon>
    </lineage>
</organism>
<evidence type="ECO:0000256" key="2">
    <source>
        <dbReference type="SAM" id="SignalP"/>
    </source>
</evidence>
<feature type="non-terminal residue" evidence="3">
    <location>
        <position position="618"/>
    </location>
</feature>
<evidence type="ECO:0000313" key="4">
    <source>
        <dbReference type="Proteomes" id="UP000273405"/>
    </source>
</evidence>
<feature type="signal peptide" evidence="2">
    <location>
        <begin position="1"/>
        <end position="45"/>
    </location>
</feature>
<evidence type="ECO:0000256" key="1">
    <source>
        <dbReference type="SAM" id="MobiDB-lite"/>
    </source>
</evidence>
<feature type="chain" id="PRO_5017298850" description="Carbohydrate-binding domain-containing protein" evidence="2">
    <location>
        <begin position="46"/>
        <end position="618"/>
    </location>
</feature>
<reference evidence="4" key="1">
    <citation type="submission" date="2018-09" db="EMBL/GenBank/DDBJ databases">
        <authorList>
            <person name="Livingstone P.G."/>
            <person name="Whitworth D.E."/>
        </authorList>
    </citation>
    <scope>NUCLEOTIDE SEQUENCE [LARGE SCALE GENOMIC DNA]</scope>
    <source>
        <strain evidence="4">CA040B</strain>
    </source>
</reference>
<feature type="compositionally biased region" description="Gly residues" evidence="1">
    <location>
        <begin position="578"/>
        <end position="597"/>
    </location>
</feature>
<protein>
    <recommendedName>
        <fullName evidence="5">Carbohydrate-binding domain-containing protein</fullName>
    </recommendedName>
</protein>
<dbReference type="AlphaFoldDB" id="A0A3A8MQ62"/>
<gene>
    <name evidence="3" type="ORF">D7X12_39975</name>
</gene>
<feature type="region of interest" description="Disordered" evidence="1">
    <location>
        <begin position="569"/>
        <end position="618"/>
    </location>
</feature>
<evidence type="ECO:0008006" key="5">
    <source>
        <dbReference type="Google" id="ProtNLM"/>
    </source>
</evidence>
<name>A0A3A8MQ62_9BACT</name>
<accession>A0A3A8MQ62</accession>
<dbReference type="EMBL" id="RAWG01000519">
    <property type="protein sequence ID" value="RKH28824.1"/>
    <property type="molecule type" value="Genomic_DNA"/>
</dbReference>